<reference evidence="2" key="2">
    <citation type="submission" date="2023-05" db="EMBL/GenBank/DDBJ databases">
        <authorList>
            <person name="Schelkunov M.I."/>
        </authorList>
    </citation>
    <scope>NUCLEOTIDE SEQUENCE</scope>
    <source>
        <strain evidence="2">Hsosn_3</strain>
        <tissue evidence="2">Leaf</tissue>
    </source>
</reference>
<dbReference type="Proteomes" id="UP001237642">
    <property type="component" value="Unassembled WGS sequence"/>
</dbReference>
<sequence>MSVLSWNCRGVGLPWNVRFLKDVVRQEKPVFIFLCETIGRKDRVEWVRRQLGYEGMVVVEPQGRSGGLALLWKETDQGNLLSYSQNHIDIEVRMEDTAAWRLTGVYGEPVRANRKKTWDLLRHLARDSNLPWVAIGDMNNTCSHNDKKGGNPYPNSLIEGFNEALIDAGLMDMNLTGHQFTWERGRGTENWMEVRLDRALMTDTWLTMFPVATLYNLEGSESDHSPLLLVPKRNENRKAYSRFRFENAWLSEPMCLQLAYQL</sequence>
<protein>
    <submittedName>
        <fullName evidence="2">Endonuclease/exonuclease/phosphatase family protein</fullName>
    </submittedName>
</protein>
<name>A0AAD8JCP4_9APIA</name>
<evidence type="ECO:0000313" key="2">
    <source>
        <dbReference type="EMBL" id="KAK1401084.1"/>
    </source>
</evidence>
<dbReference type="PANTHER" id="PTHR35218:SF9">
    <property type="entry name" value="ENDONUCLEASE_EXONUCLEASE_PHOSPHATASE DOMAIN-CONTAINING PROTEIN"/>
    <property type="match status" value="1"/>
</dbReference>
<keyword evidence="2" id="KW-0378">Hydrolase</keyword>
<comment type="caution">
    <text evidence="2">The sequence shown here is derived from an EMBL/GenBank/DDBJ whole genome shotgun (WGS) entry which is preliminary data.</text>
</comment>
<accession>A0AAD8JCP4</accession>
<feature type="domain" description="Endonuclease/exonuclease/phosphatase" evidence="1">
    <location>
        <begin position="15"/>
        <end position="207"/>
    </location>
</feature>
<gene>
    <name evidence="2" type="ORF">POM88_000689</name>
</gene>
<evidence type="ECO:0000259" key="1">
    <source>
        <dbReference type="Pfam" id="PF03372"/>
    </source>
</evidence>
<reference evidence="2" key="1">
    <citation type="submission" date="2023-02" db="EMBL/GenBank/DDBJ databases">
        <title>Genome of toxic invasive species Heracleum sosnowskyi carries increased number of genes despite the absence of recent whole-genome duplications.</title>
        <authorList>
            <person name="Schelkunov M."/>
            <person name="Shtratnikova V."/>
            <person name="Makarenko M."/>
            <person name="Klepikova A."/>
            <person name="Omelchenko D."/>
            <person name="Novikova G."/>
            <person name="Obukhova E."/>
            <person name="Bogdanov V."/>
            <person name="Penin A."/>
            <person name="Logacheva M."/>
        </authorList>
    </citation>
    <scope>NUCLEOTIDE SEQUENCE</scope>
    <source>
        <strain evidence="2">Hsosn_3</strain>
        <tissue evidence="2">Leaf</tissue>
    </source>
</reference>
<evidence type="ECO:0000313" key="3">
    <source>
        <dbReference type="Proteomes" id="UP001237642"/>
    </source>
</evidence>
<dbReference type="SUPFAM" id="SSF56219">
    <property type="entry name" value="DNase I-like"/>
    <property type="match status" value="1"/>
</dbReference>
<dbReference type="AlphaFoldDB" id="A0AAD8JCP4"/>
<dbReference type="Gene3D" id="3.60.10.10">
    <property type="entry name" value="Endonuclease/exonuclease/phosphatase"/>
    <property type="match status" value="1"/>
</dbReference>
<keyword evidence="2" id="KW-0255">Endonuclease</keyword>
<keyword evidence="3" id="KW-1185">Reference proteome</keyword>
<dbReference type="InterPro" id="IPR005135">
    <property type="entry name" value="Endo/exonuclease/phosphatase"/>
</dbReference>
<dbReference type="EMBL" id="JAUIZM010000001">
    <property type="protein sequence ID" value="KAK1401084.1"/>
    <property type="molecule type" value="Genomic_DNA"/>
</dbReference>
<dbReference type="InterPro" id="IPR036691">
    <property type="entry name" value="Endo/exonu/phosph_ase_sf"/>
</dbReference>
<organism evidence="2 3">
    <name type="scientific">Heracleum sosnowskyi</name>
    <dbReference type="NCBI Taxonomy" id="360622"/>
    <lineage>
        <taxon>Eukaryota</taxon>
        <taxon>Viridiplantae</taxon>
        <taxon>Streptophyta</taxon>
        <taxon>Embryophyta</taxon>
        <taxon>Tracheophyta</taxon>
        <taxon>Spermatophyta</taxon>
        <taxon>Magnoliopsida</taxon>
        <taxon>eudicotyledons</taxon>
        <taxon>Gunneridae</taxon>
        <taxon>Pentapetalae</taxon>
        <taxon>asterids</taxon>
        <taxon>campanulids</taxon>
        <taxon>Apiales</taxon>
        <taxon>Apiaceae</taxon>
        <taxon>Apioideae</taxon>
        <taxon>apioid superclade</taxon>
        <taxon>Tordylieae</taxon>
        <taxon>Tordyliinae</taxon>
        <taxon>Heracleum</taxon>
    </lineage>
</organism>
<dbReference type="Pfam" id="PF03372">
    <property type="entry name" value="Exo_endo_phos"/>
    <property type="match status" value="1"/>
</dbReference>
<keyword evidence="2" id="KW-0540">Nuclease</keyword>
<proteinExistence type="predicted"/>
<dbReference type="PANTHER" id="PTHR35218">
    <property type="entry name" value="RNASE H DOMAIN-CONTAINING PROTEIN"/>
    <property type="match status" value="1"/>
</dbReference>
<dbReference type="GO" id="GO:0004519">
    <property type="term" value="F:endonuclease activity"/>
    <property type="evidence" value="ECO:0007669"/>
    <property type="project" value="UniProtKB-KW"/>
</dbReference>